<sequence>MNFELKEDGLCADYYPHNSTMLPKINQDLLQQIEKPYQHFKNGLLKRKGTTTRRTSVDDHILLVRKHSVKKTNSPVPVLYTPRFYEEFVLFHN</sequence>
<keyword evidence="2" id="KW-1185">Reference proteome</keyword>
<accession>A0ABD2NKQ4</accession>
<dbReference type="Proteomes" id="UP001516400">
    <property type="component" value="Unassembled WGS sequence"/>
</dbReference>
<comment type="caution">
    <text evidence="1">The sequence shown here is derived from an EMBL/GenBank/DDBJ whole genome shotgun (WGS) entry which is preliminary data.</text>
</comment>
<organism evidence="1 2">
    <name type="scientific">Cryptolaemus montrouzieri</name>
    <dbReference type="NCBI Taxonomy" id="559131"/>
    <lineage>
        <taxon>Eukaryota</taxon>
        <taxon>Metazoa</taxon>
        <taxon>Ecdysozoa</taxon>
        <taxon>Arthropoda</taxon>
        <taxon>Hexapoda</taxon>
        <taxon>Insecta</taxon>
        <taxon>Pterygota</taxon>
        <taxon>Neoptera</taxon>
        <taxon>Endopterygota</taxon>
        <taxon>Coleoptera</taxon>
        <taxon>Polyphaga</taxon>
        <taxon>Cucujiformia</taxon>
        <taxon>Coccinelloidea</taxon>
        <taxon>Coccinellidae</taxon>
        <taxon>Scymninae</taxon>
        <taxon>Scymnini</taxon>
        <taxon>Cryptolaemus</taxon>
    </lineage>
</organism>
<gene>
    <name evidence="1" type="ORF">HHI36_016751</name>
</gene>
<evidence type="ECO:0000313" key="1">
    <source>
        <dbReference type="EMBL" id="KAL3279238.1"/>
    </source>
</evidence>
<dbReference type="AlphaFoldDB" id="A0ABD2NKQ4"/>
<dbReference type="EMBL" id="JABFTP020000124">
    <property type="protein sequence ID" value="KAL3279238.1"/>
    <property type="molecule type" value="Genomic_DNA"/>
</dbReference>
<protein>
    <submittedName>
        <fullName evidence="1">Uncharacterized protein</fullName>
    </submittedName>
</protein>
<reference evidence="1 2" key="1">
    <citation type="journal article" date="2021" name="BMC Biol.">
        <title>Horizontally acquired antibacterial genes associated with adaptive radiation of ladybird beetles.</title>
        <authorList>
            <person name="Li H.S."/>
            <person name="Tang X.F."/>
            <person name="Huang Y.H."/>
            <person name="Xu Z.Y."/>
            <person name="Chen M.L."/>
            <person name="Du X.Y."/>
            <person name="Qiu B.Y."/>
            <person name="Chen P.T."/>
            <person name="Zhang W."/>
            <person name="Slipinski A."/>
            <person name="Escalona H.E."/>
            <person name="Waterhouse R.M."/>
            <person name="Zwick A."/>
            <person name="Pang H."/>
        </authorList>
    </citation>
    <scope>NUCLEOTIDE SEQUENCE [LARGE SCALE GENOMIC DNA]</scope>
    <source>
        <strain evidence="1">SYSU2018</strain>
    </source>
</reference>
<evidence type="ECO:0000313" key="2">
    <source>
        <dbReference type="Proteomes" id="UP001516400"/>
    </source>
</evidence>
<proteinExistence type="predicted"/>
<name>A0ABD2NKQ4_9CUCU</name>